<organism evidence="6 7">
    <name type="scientific">Dactylosporangium fulvum</name>
    <dbReference type="NCBI Taxonomy" id="53359"/>
    <lineage>
        <taxon>Bacteria</taxon>
        <taxon>Bacillati</taxon>
        <taxon>Actinomycetota</taxon>
        <taxon>Actinomycetes</taxon>
        <taxon>Micromonosporales</taxon>
        <taxon>Micromonosporaceae</taxon>
        <taxon>Dactylosporangium</taxon>
    </lineage>
</organism>
<dbReference type="PANTHER" id="PTHR46663">
    <property type="entry name" value="DIGUANYLATE CYCLASE DGCT-RELATED"/>
    <property type="match status" value="1"/>
</dbReference>
<dbReference type="GO" id="GO:0052621">
    <property type="term" value="F:diguanylate cyclase activity"/>
    <property type="evidence" value="ECO:0007669"/>
    <property type="project" value="UniProtKB-EC"/>
</dbReference>
<evidence type="ECO:0000256" key="1">
    <source>
        <dbReference type="ARBA" id="ARBA00022692"/>
    </source>
</evidence>
<keyword evidence="2 3" id="KW-1133">Transmembrane helix</keyword>
<dbReference type="NCBIfam" id="TIGR00254">
    <property type="entry name" value="GGDEF"/>
    <property type="match status" value="1"/>
</dbReference>
<protein>
    <submittedName>
        <fullName evidence="6">Diguanylate cyclase</fullName>
        <ecNumber evidence="6">2.7.7.65</ecNumber>
    </submittedName>
</protein>
<dbReference type="InterPro" id="IPR052163">
    <property type="entry name" value="DGC-Regulatory_Protein"/>
</dbReference>
<dbReference type="EMBL" id="CP073720">
    <property type="protein sequence ID" value="UWP86042.1"/>
    <property type="molecule type" value="Genomic_DNA"/>
</dbReference>
<keyword evidence="3" id="KW-0472">Membrane</keyword>
<dbReference type="InterPro" id="IPR029787">
    <property type="entry name" value="Nucleotide_cyclase"/>
</dbReference>
<dbReference type="InterPro" id="IPR043128">
    <property type="entry name" value="Rev_trsase/Diguanyl_cyclase"/>
</dbReference>
<evidence type="ECO:0000256" key="3">
    <source>
        <dbReference type="SAM" id="Phobius"/>
    </source>
</evidence>
<feature type="domain" description="GGDEF" evidence="5">
    <location>
        <begin position="297"/>
        <end position="426"/>
    </location>
</feature>
<keyword evidence="7" id="KW-1185">Reference proteome</keyword>
<evidence type="ECO:0000259" key="4">
    <source>
        <dbReference type="PROSITE" id="PS50885"/>
    </source>
</evidence>
<dbReference type="PANTHER" id="PTHR46663:SF2">
    <property type="entry name" value="GGDEF DOMAIN-CONTAINING PROTEIN"/>
    <property type="match status" value="1"/>
</dbReference>
<accession>A0ABY5W838</accession>
<name>A0ABY5W838_9ACTN</name>
<dbReference type="PROSITE" id="PS50887">
    <property type="entry name" value="GGDEF"/>
    <property type="match status" value="1"/>
</dbReference>
<keyword evidence="1 3" id="KW-0812">Transmembrane</keyword>
<reference evidence="6" key="1">
    <citation type="submission" date="2021-04" db="EMBL/GenBank/DDBJ databases">
        <authorList>
            <person name="Hartkoorn R.C."/>
            <person name="Beaudoing E."/>
            <person name="Hot D."/>
        </authorList>
    </citation>
    <scope>NUCLEOTIDE SEQUENCE</scope>
    <source>
        <strain evidence="6">NRRL B-16292</strain>
    </source>
</reference>
<dbReference type="SUPFAM" id="SSF55073">
    <property type="entry name" value="Nucleotide cyclase"/>
    <property type="match status" value="1"/>
</dbReference>
<reference evidence="6" key="2">
    <citation type="submission" date="2022-09" db="EMBL/GenBank/DDBJ databases">
        <title>Biosynthetic gene clusters of Dactylosporangioum fulvum.</title>
        <authorList>
            <person name="Caradec T."/>
        </authorList>
    </citation>
    <scope>NUCLEOTIDE SEQUENCE</scope>
    <source>
        <strain evidence="6">NRRL B-16292</strain>
    </source>
</reference>
<dbReference type="InterPro" id="IPR003660">
    <property type="entry name" value="HAMP_dom"/>
</dbReference>
<gene>
    <name evidence="6" type="ORF">Dfulv_18080</name>
</gene>
<evidence type="ECO:0000313" key="7">
    <source>
        <dbReference type="Proteomes" id="UP001059617"/>
    </source>
</evidence>
<evidence type="ECO:0000256" key="2">
    <source>
        <dbReference type="ARBA" id="ARBA00022989"/>
    </source>
</evidence>
<feature type="domain" description="HAMP" evidence="4">
    <location>
        <begin position="210"/>
        <end position="262"/>
    </location>
</feature>
<dbReference type="InterPro" id="IPR024478">
    <property type="entry name" value="HlyB_4HB_MCP"/>
</dbReference>
<proteinExistence type="predicted"/>
<feature type="transmembrane region" description="Helical" evidence="3">
    <location>
        <begin position="187"/>
        <end position="207"/>
    </location>
</feature>
<dbReference type="CDD" id="cd06225">
    <property type="entry name" value="HAMP"/>
    <property type="match status" value="1"/>
</dbReference>
<feature type="transmembrane region" description="Helical" evidence="3">
    <location>
        <begin position="6"/>
        <end position="32"/>
    </location>
</feature>
<dbReference type="RefSeq" id="WP_259864685.1">
    <property type="nucleotide sequence ID" value="NZ_BAAAST010000046.1"/>
</dbReference>
<dbReference type="Pfam" id="PF12729">
    <property type="entry name" value="4HB_MCP_1"/>
    <property type="match status" value="1"/>
</dbReference>
<dbReference type="CDD" id="cd01949">
    <property type="entry name" value="GGDEF"/>
    <property type="match status" value="1"/>
</dbReference>
<dbReference type="SMART" id="SM00304">
    <property type="entry name" value="HAMP"/>
    <property type="match status" value="1"/>
</dbReference>
<dbReference type="SMART" id="SM00267">
    <property type="entry name" value="GGDEF"/>
    <property type="match status" value="1"/>
</dbReference>
<dbReference type="InterPro" id="IPR000160">
    <property type="entry name" value="GGDEF_dom"/>
</dbReference>
<dbReference type="Proteomes" id="UP001059617">
    <property type="component" value="Chromosome"/>
</dbReference>
<evidence type="ECO:0000259" key="5">
    <source>
        <dbReference type="PROSITE" id="PS50887"/>
    </source>
</evidence>
<keyword evidence="6" id="KW-0548">Nucleotidyltransferase</keyword>
<evidence type="ECO:0000313" key="6">
    <source>
        <dbReference type="EMBL" id="UWP86042.1"/>
    </source>
</evidence>
<dbReference type="SUPFAM" id="SSF158472">
    <property type="entry name" value="HAMP domain-like"/>
    <property type="match status" value="1"/>
</dbReference>
<dbReference type="Gene3D" id="3.30.70.270">
    <property type="match status" value="1"/>
</dbReference>
<keyword evidence="6" id="KW-0808">Transferase</keyword>
<dbReference type="PROSITE" id="PS50885">
    <property type="entry name" value="HAMP"/>
    <property type="match status" value="1"/>
</dbReference>
<sequence length="426" mass="45801">MADLRIATKIVSVSFVVTAIFTASGVVGLLSLRHLVAAQDREYRVNVVALDRMTTVRSAVGAQQEAVLAYILSDPGFYRDTYAAVIEQSDREIDVQIAELRRLALPAAEHEGLRAFAATVTMWRTARDAALSAARSGDQRKAAYVVLVRSEAIARAVKDRANAFLAQLVEAVADGARQVKTNSVQTARLMGLLLFSGAVTALLLSVLTARAISRPLREVVDVLARVARGDLSRRVELDRGDEVGQMGRSLNETLGVLRNAFEEVHHRASHDGLTGLANRALLRERIARARPNAVRGLHVAMLLIDLDGFKQVNDAHGHAAGDYLLTVVAERLKAGVRADDTVARLGGDEFAVLLDGMDHADVDAVAERLLADLQAPTEFNGTVLVPRASVGVSLWDGEVSIDALMHDADVAMYAAKTGGKGRVVRA</sequence>
<dbReference type="Gene3D" id="6.10.340.10">
    <property type="match status" value="1"/>
</dbReference>
<dbReference type="Pfam" id="PF00990">
    <property type="entry name" value="GGDEF"/>
    <property type="match status" value="1"/>
</dbReference>
<dbReference type="Pfam" id="PF00672">
    <property type="entry name" value="HAMP"/>
    <property type="match status" value="1"/>
</dbReference>
<dbReference type="EC" id="2.7.7.65" evidence="6"/>